<dbReference type="Gene3D" id="3.20.20.390">
    <property type="entry name" value="FMN-linked oxidoreductases"/>
    <property type="match status" value="1"/>
</dbReference>
<dbReference type="RefSeq" id="WP_013764466.1">
    <property type="nucleotide sequence ID" value="NC_015510.1"/>
</dbReference>
<keyword evidence="7 9" id="KW-1208">Phospholipid metabolism</keyword>
<evidence type="ECO:0000256" key="3">
    <source>
        <dbReference type="ARBA" id="ARBA00022723"/>
    </source>
</evidence>
<dbReference type="NCBIfam" id="TIGR01769">
    <property type="entry name" value="GGGP"/>
    <property type="match status" value="1"/>
</dbReference>
<dbReference type="KEGG" id="hhy:Halhy_2028"/>
<keyword evidence="3 9" id="KW-0479">Metal-binding</keyword>
<keyword evidence="1 9" id="KW-0444">Lipid biosynthesis</keyword>
<comment type="caution">
    <text evidence="9">Lacks conserved residue(s) required for the propagation of feature annotation.</text>
</comment>
<evidence type="ECO:0000256" key="8">
    <source>
        <dbReference type="ARBA" id="ARBA00047288"/>
    </source>
</evidence>
<dbReference type="GO" id="GO:0000287">
    <property type="term" value="F:magnesium ion binding"/>
    <property type="evidence" value="ECO:0007669"/>
    <property type="project" value="UniProtKB-UniRule"/>
</dbReference>
<dbReference type="GO" id="GO:0005737">
    <property type="term" value="C:cytoplasm"/>
    <property type="evidence" value="ECO:0007669"/>
    <property type="project" value="InterPro"/>
</dbReference>
<dbReference type="HOGENOM" id="CLU_068610_0_0_10"/>
<proteinExistence type="inferred from homology"/>
<dbReference type="InterPro" id="IPR038597">
    <property type="entry name" value="GGGP/HepGP_synthase_sf"/>
</dbReference>
<dbReference type="PANTHER" id="PTHR40029:SF2">
    <property type="entry name" value="HEPTAPRENYLGLYCERYL PHOSPHATE SYNTHASE"/>
    <property type="match status" value="1"/>
</dbReference>
<keyword evidence="2 9" id="KW-0808">Transferase</keyword>
<dbReference type="SUPFAM" id="SSF51395">
    <property type="entry name" value="FMN-linked oxidoreductases"/>
    <property type="match status" value="1"/>
</dbReference>
<feature type="binding site" evidence="9">
    <location>
        <begin position="226"/>
        <end position="227"/>
    </location>
    <ligand>
        <name>sn-glycerol 1-phosphate</name>
        <dbReference type="ChEBI" id="CHEBI:57685"/>
    </ligand>
</feature>
<sequence>MNQAVYASIVKSQEVGRKQLAVLIDPDRLRTQSLEALIALAEQGIDFFFIGGSLLMDEKMEECLQLLRRSVPQPLVIFPGSPLQISAQADAILLLSLISGRNPDLLIGQHVIAAPYLKASGLEIIPTGYMLIDGGVSTTAAYMSGTQPIPPEKIEIAVCTAMAGTMLGLKMLYLDAGSGAQKPVSPEMIAAVREEVEIPLITGGGIRTPEKAYTNLRAGADLLVVGNALEKDPALLIEIAAAVRAAGNI</sequence>
<comment type="cofactor">
    <cofactor evidence="9">
        <name>Mg(2+)</name>
        <dbReference type="ChEBI" id="CHEBI:18420"/>
    </cofactor>
</comment>
<dbReference type="Proteomes" id="UP000008461">
    <property type="component" value="Chromosome"/>
</dbReference>
<comment type="catalytic activity">
    <reaction evidence="8 9">
        <text>sn-glycerol 1-phosphate + (2E,6E,10E)-geranylgeranyl diphosphate = sn-3-O-(geranylgeranyl)glycerol 1-phosphate + diphosphate</text>
        <dbReference type="Rhea" id="RHEA:23404"/>
        <dbReference type="ChEBI" id="CHEBI:33019"/>
        <dbReference type="ChEBI" id="CHEBI:57677"/>
        <dbReference type="ChEBI" id="CHEBI:57685"/>
        <dbReference type="ChEBI" id="CHEBI:58756"/>
        <dbReference type="EC" id="2.5.1.41"/>
    </reaction>
</comment>
<dbReference type="GO" id="GO:0046474">
    <property type="term" value="P:glycerophospholipid biosynthetic process"/>
    <property type="evidence" value="ECO:0007669"/>
    <property type="project" value="UniProtKB-UniRule"/>
</dbReference>
<feature type="binding site" evidence="9">
    <location>
        <position position="53"/>
    </location>
    <ligand>
        <name>Mg(2+)</name>
        <dbReference type="ChEBI" id="CHEBI:18420"/>
    </ligand>
</feature>
<evidence type="ECO:0000256" key="5">
    <source>
        <dbReference type="ARBA" id="ARBA00023098"/>
    </source>
</evidence>
<evidence type="ECO:0000313" key="11">
    <source>
        <dbReference type="Proteomes" id="UP000008461"/>
    </source>
</evidence>
<dbReference type="PANTHER" id="PTHR40029">
    <property type="match status" value="1"/>
</dbReference>
<comment type="similarity">
    <text evidence="9">Belongs to the GGGP/HepGP synthase family. Group II subfamily.</text>
</comment>
<feature type="binding site" evidence="9">
    <location>
        <begin position="173"/>
        <end position="179"/>
    </location>
    <ligand>
        <name>sn-glycerol 1-phosphate</name>
        <dbReference type="ChEBI" id="CHEBI:57685"/>
    </ligand>
</feature>
<keyword evidence="6 9" id="KW-0594">Phospholipid biosynthesis</keyword>
<dbReference type="AlphaFoldDB" id="F4KPF9"/>
<dbReference type="NCBIfam" id="NF003198">
    <property type="entry name" value="PRK04169.1-2"/>
    <property type="match status" value="1"/>
</dbReference>
<evidence type="ECO:0000256" key="4">
    <source>
        <dbReference type="ARBA" id="ARBA00022842"/>
    </source>
</evidence>
<reference evidence="10 11" key="1">
    <citation type="journal article" date="2011" name="Stand. Genomic Sci.">
        <title>Complete genome sequence of Haliscomenobacter hydrossis type strain (O).</title>
        <authorList>
            <consortium name="US DOE Joint Genome Institute (JGI-PGF)"/>
            <person name="Daligault H."/>
            <person name="Lapidus A."/>
            <person name="Zeytun A."/>
            <person name="Nolan M."/>
            <person name="Lucas S."/>
            <person name="Del Rio T.G."/>
            <person name="Tice H."/>
            <person name="Cheng J.F."/>
            <person name="Tapia R."/>
            <person name="Han C."/>
            <person name="Goodwin L."/>
            <person name="Pitluck S."/>
            <person name="Liolios K."/>
            <person name="Pagani I."/>
            <person name="Ivanova N."/>
            <person name="Huntemann M."/>
            <person name="Mavromatis K."/>
            <person name="Mikhailova N."/>
            <person name="Pati A."/>
            <person name="Chen A."/>
            <person name="Palaniappan K."/>
            <person name="Land M."/>
            <person name="Hauser L."/>
            <person name="Brambilla E.M."/>
            <person name="Rohde M."/>
            <person name="Verbarg S."/>
            <person name="Goker M."/>
            <person name="Bristow J."/>
            <person name="Eisen J.A."/>
            <person name="Markowitz V."/>
            <person name="Hugenholtz P."/>
            <person name="Kyrpides N.C."/>
            <person name="Klenk H.P."/>
            <person name="Woyke T."/>
        </authorList>
    </citation>
    <scope>NUCLEOTIDE SEQUENCE [LARGE SCALE GENOMIC DNA]</scope>
    <source>
        <strain evidence="11">ATCC 27775 / DSM 1100 / LMG 10767 / O</strain>
    </source>
</reference>
<dbReference type="InterPro" id="IPR010946">
    <property type="entry name" value="GGGP_synth"/>
</dbReference>
<evidence type="ECO:0000256" key="2">
    <source>
        <dbReference type="ARBA" id="ARBA00022679"/>
    </source>
</evidence>
<dbReference type="OrthoDB" id="9807235at2"/>
<name>F4KPF9_HALH1</name>
<evidence type="ECO:0000256" key="6">
    <source>
        <dbReference type="ARBA" id="ARBA00023209"/>
    </source>
</evidence>
<dbReference type="CDD" id="cd02812">
    <property type="entry name" value="PcrB_like"/>
    <property type="match status" value="1"/>
</dbReference>
<gene>
    <name evidence="10" type="ordered locus">Halhy_2028</name>
</gene>
<dbReference type="EC" id="2.5.1.41" evidence="9"/>
<organism evidence="10 11">
    <name type="scientific">Haliscomenobacter hydrossis (strain ATCC 27775 / DSM 1100 / LMG 10767 / O)</name>
    <dbReference type="NCBI Taxonomy" id="760192"/>
    <lineage>
        <taxon>Bacteria</taxon>
        <taxon>Pseudomonadati</taxon>
        <taxon>Bacteroidota</taxon>
        <taxon>Saprospiria</taxon>
        <taxon>Saprospirales</taxon>
        <taxon>Haliscomenobacteraceae</taxon>
        <taxon>Haliscomenobacter</taxon>
    </lineage>
</organism>
<evidence type="ECO:0000256" key="9">
    <source>
        <dbReference type="HAMAP-Rule" id="MF_00112"/>
    </source>
</evidence>
<protein>
    <recommendedName>
        <fullName evidence="9">Geranylgeranylglyceryl phosphate synthase</fullName>
        <shortName evidence="9">GGGP synthase</shortName>
        <shortName evidence="9">GGGPS</shortName>
        <ecNumber evidence="9">2.5.1.41</ecNumber>
    </recommendedName>
    <alternativeName>
        <fullName evidence="9">(S)-3-O-geranylgeranylglyceryl phosphate synthase</fullName>
    </alternativeName>
    <alternativeName>
        <fullName evidence="9">Phosphoglycerol geranylgeranyltransferase</fullName>
    </alternativeName>
</protein>
<dbReference type="Pfam" id="PF01884">
    <property type="entry name" value="PcrB"/>
    <property type="match status" value="1"/>
</dbReference>
<keyword evidence="4 9" id="KW-0460">Magnesium</keyword>
<feature type="binding site" evidence="9">
    <location>
        <position position="25"/>
    </location>
    <ligand>
        <name>Mg(2+)</name>
        <dbReference type="ChEBI" id="CHEBI:18420"/>
    </ligand>
</feature>
<evidence type="ECO:0000313" key="10">
    <source>
        <dbReference type="EMBL" id="AEE49913.1"/>
    </source>
</evidence>
<comment type="function">
    <text evidence="9">Prenyltransferase that catalyzes the transfer of the geranylgeranyl moiety of geranylgeranyl diphosphate (GGPP) to the C3 hydroxyl of sn-glycerol-1-phosphate (G1P).</text>
</comment>
<accession>F4KPF9</accession>
<dbReference type="InterPro" id="IPR039074">
    <property type="entry name" value="GGGP/HepGP_synthase_I"/>
</dbReference>
<dbReference type="eggNOG" id="COG1646">
    <property type="taxonomic scope" value="Bacteria"/>
</dbReference>
<dbReference type="EMBL" id="CP002691">
    <property type="protein sequence ID" value="AEE49913.1"/>
    <property type="molecule type" value="Genomic_DNA"/>
</dbReference>
<dbReference type="STRING" id="760192.Halhy_2028"/>
<keyword evidence="11" id="KW-1185">Reference proteome</keyword>
<feature type="binding site" evidence="9">
    <location>
        <begin position="204"/>
        <end position="205"/>
    </location>
    <ligand>
        <name>sn-glycerol 1-phosphate</name>
        <dbReference type="ChEBI" id="CHEBI:57685"/>
    </ligand>
</feature>
<dbReference type="HAMAP" id="MF_00112">
    <property type="entry name" value="GGGP_HepGP_synthase"/>
    <property type="match status" value="1"/>
</dbReference>
<dbReference type="GO" id="GO:0047294">
    <property type="term" value="F:phosphoglycerol geranylgeranyltransferase activity"/>
    <property type="evidence" value="ECO:0007669"/>
    <property type="project" value="UniProtKB-UniRule"/>
</dbReference>
<dbReference type="NCBIfam" id="TIGR01768">
    <property type="entry name" value="GGGP-family"/>
    <property type="match status" value="1"/>
</dbReference>
<evidence type="ECO:0000256" key="1">
    <source>
        <dbReference type="ARBA" id="ARBA00022516"/>
    </source>
</evidence>
<reference key="2">
    <citation type="submission" date="2011-04" db="EMBL/GenBank/DDBJ databases">
        <title>Complete sequence of chromosome of Haliscomenobacter hydrossis DSM 1100.</title>
        <authorList>
            <consortium name="US DOE Joint Genome Institute (JGI-PGF)"/>
            <person name="Lucas S."/>
            <person name="Han J."/>
            <person name="Lapidus A."/>
            <person name="Bruce D."/>
            <person name="Goodwin L."/>
            <person name="Pitluck S."/>
            <person name="Peters L."/>
            <person name="Kyrpides N."/>
            <person name="Mavromatis K."/>
            <person name="Ivanova N."/>
            <person name="Ovchinnikova G."/>
            <person name="Pagani I."/>
            <person name="Daligault H."/>
            <person name="Detter J.C."/>
            <person name="Han C."/>
            <person name="Land M."/>
            <person name="Hauser L."/>
            <person name="Markowitz V."/>
            <person name="Cheng J.-F."/>
            <person name="Hugenholtz P."/>
            <person name="Woyke T."/>
            <person name="Wu D."/>
            <person name="Verbarg S."/>
            <person name="Frueling A."/>
            <person name="Brambilla E."/>
            <person name="Klenk H.-P."/>
            <person name="Eisen J.A."/>
        </authorList>
    </citation>
    <scope>NUCLEOTIDE SEQUENCE</scope>
    <source>
        <strain>DSM 1100</strain>
    </source>
</reference>
<dbReference type="InterPro" id="IPR008205">
    <property type="entry name" value="GGGP_HepGP_synthase"/>
</dbReference>
<keyword evidence="5 9" id="KW-0443">Lipid metabolism</keyword>
<evidence type="ECO:0000256" key="7">
    <source>
        <dbReference type="ARBA" id="ARBA00023264"/>
    </source>
</evidence>
<dbReference type="GO" id="GO:0120536">
    <property type="term" value="F:heptaprenylglyceryl phosphate synthase activity"/>
    <property type="evidence" value="ECO:0007669"/>
    <property type="project" value="UniProtKB-ARBA"/>
</dbReference>